<dbReference type="Gene3D" id="3.30.420.150">
    <property type="entry name" value="Exopolyphosphatase. Domain 2"/>
    <property type="match status" value="1"/>
</dbReference>
<dbReference type="OrthoDB" id="9793035at2"/>
<dbReference type="InterPro" id="IPR043129">
    <property type="entry name" value="ATPase_NBD"/>
</dbReference>
<dbReference type="RefSeq" id="WP_101517164.1">
    <property type="nucleotide sequence ID" value="NZ_PKUS01000002.1"/>
</dbReference>
<dbReference type="Gene3D" id="1.10.3210.10">
    <property type="entry name" value="Hypothetical protein af1432"/>
    <property type="match status" value="1"/>
</dbReference>
<protein>
    <submittedName>
        <fullName evidence="4">Ppx/GppA family phosphatase</fullName>
    </submittedName>
</protein>
<dbReference type="PIRSF" id="PIRSF001267">
    <property type="entry name" value="Pyrophosphatase_GppA_Ppx"/>
    <property type="match status" value="1"/>
</dbReference>
<dbReference type="GO" id="GO:0006798">
    <property type="term" value="P:polyphosphate catabolic process"/>
    <property type="evidence" value="ECO:0007669"/>
    <property type="project" value="TreeGrafter"/>
</dbReference>
<dbReference type="EMBL" id="PKUS01000002">
    <property type="protein sequence ID" value="PLW70139.1"/>
    <property type="molecule type" value="Genomic_DNA"/>
</dbReference>
<name>A0A2N5X6N3_9GAMM</name>
<proteinExistence type="predicted"/>
<dbReference type="AlphaFoldDB" id="A0A2N5X6N3"/>
<sequence length="502" mass="56141">MAAEHNNTLPDGSVLAAIDLGSNSFHLIVARIEHGEMRPVEVLAEKVQLGAGLEQGRLSADAIQRGLDCLSRFAQLLDSLEPTRIRAVGTNALRQAKNRLDFTLPAKEILGSRVDVIYGREEARLVYLGVAHTLADDANSRLVVDIGGGSTEFVIGERFEPQKLESLQMGCVSYGRKCFPGDVINAKNYRLAYDRARVETSHIRHRYRAEHWAECVGSSGTLNAIESIVTLNGWSDGGITRKSLSKLQQKLLSFGRFDEIQLEGLSENRRNVIVPGVAIASALFDILGVEHMRTSRGALREGVIYDLMGRLRHEDVRERTINALVQRYSADEDTAAVVERRCRTLFSATAGSWRLQDEDWELLHWTARTHEIGMAISHKHSNRHSAYLLRNADLPGFSQAEQENLAILSQGQRGKIHSDTLDDLPKPERRRLRYLLVIIRLAVRFKYVETLAELPDFGVTADDSSLALGFPEGWLEEHPLTLSELEQEKAYLGRLEIALSYS</sequence>
<evidence type="ECO:0000259" key="3">
    <source>
        <dbReference type="Pfam" id="PF21447"/>
    </source>
</evidence>
<accession>A0A2N5X6N3</accession>
<dbReference type="SUPFAM" id="SSF109604">
    <property type="entry name" value="HD-domain/PDEase-like"/>
    <property type="match status" value="1"/>
</dbReference>
<dbReference type="Proteomes" id="UP000235005">
    <property type="component" value="Unassembled WGS sequence"/>
</dbReference>
<dbReference type="CDD" id="cd24053">
    <property type="entry name" value="ASKHA_NBD_EcPPX-GppA-like"/>
    <property type="match status" value="1"/>
</dbReference>
<dbReference type="InterPro" id="IPR050273">
    <property type="entry name" value="GppA/Ppx_hydrolase"/>
</dbReference>
<dbReference type="Pfam" id="PF21447">
    <property type="entry name" value="Ppx-GppA_III"/>
    <property type="match status" value="1"/>
</dbReference>
<evidence type="ECO:0000313" key="4">
    <source>
        <dbReference type="EMBL" id="PLW70139.1"/>
    </source>
</evidence>
<feature type="domain" description="Ppx/GppA phosphatase C-terminal" evidence="3">
    <location>
        <begin position="316"/>
        <end position="489"/>
    </location>
</feature>
<dbReference type="InterPro" id="IPR048950">
    <property type="entry name" value="Ppx_GppA_C"/>
</dbReference>
<dbReference type="Gene3D" id="3.30.420.40">
    <property type="match status" value="1"/>
</dbReference>
<keyword evidence="1" id="KW-0378">Hydrolase</keyword>
<evidence type="ECO:0000313" key="5">
    <source>
        <dbReference type="Proteomes" id="UP000235005"/>
    </source>
</evidence>
<organism evidence="4 5">
    <name type="scientific">Pseudohalioglobus lutimaris</name>
    <dbReference type="NCBI Taxonomy" id="1737061"/>
    <lineage>
        <taxon>Bacteria</taxon>
        <taxon>Pseudomonadati</taxon>
        <taxon>Pseudomonadota</taxon>
        <taxon>Gammaproteobacteria</taxon>
        <taxon>Cellvibrionales</taxon>
        <taxon>Halieaceae</taxon>
        <taxon>Pseudohalioglobus</taxon>
    </lineage>
</organism>
<keyword evidence="5" id="KW-1185">Reference proteome</keyword>
<dbReference type="InterPro" id="IPR030673">
    <property type="entry name" value="PyroPPase_GppA_Ppx"/>
</dbReference>
<dbReference type="GO" id="GO:0004309">
    <property type="term" value="F:exopolyphosphatase activity"/>
    <property type="evidence" value="ECO:0007669"/>
    <property type="project" value="TreeGrafter"/>
</dbReference>
<dbReference type="PANTHER" id="PTHR30005">
    <property type="entry name" value="EXOPOLYPHOSPHATASE"/>
    <property type="match status" value="1"/>
</dbReference>
<dbReference type="FunFam" id="3.30.420.40:FF:000023">
    <property type="entry name" value="Guanosine-5'-triphosphate,3'-diphosphate pyrophosphatase"/>
    <property type="match status" value="1"/>
</dbReference>
<dbReference type="SUPFAM" id="SSF53067">
    <property type="entry name" value="Actin-like ATPase domain"/>
    <property type="match status" value="2"/>
</dbReference>
<gene>
    <name evidence="4" type="ORF">C0039_02715</name>
</gene>
<dbReference type="InterPro" id="IPR003695">
    <property type="entry name" value="Ppx_GppA_N"/>
</dbReference>
<dbReference type="Pfam" id="PF02541">
    <property type="entry name" value="Ppx-GppA"/>
    <property type="match status" value="1"/>
</dbReference>
<feature type="domain" description="Ppx/GppA phosphatase N-terminal" evidence="2">
    <location>
        <begin position="28"/>
        <end position="309"/>
    </location>
</feature>
<evidence type="ECO:0000256" key="1">
    <source>
        <dbReference type="ARBA" id="ARBA00022801"/>
    </source>
</evidence>
<dbReference type="FunFam" id="3.30.420.150:FF:000001">
    <property type="entry name" value="Guanosine-5'-triphosphate,3'-diphosphate pyrophosphatase"/>
    <property type="match status" value="1"/>
</dbReference>
<evidence type="ECO:0000259" key="2">
    <source>
        <dbReference type="Pfam" id="PF02541"/>
    </source>
</evidence>
<dbReference type="PANTHER" id="PTHR30005:SF14">
    <property type="entry name" value="EXOPOLYPHOSPHATASE"/>
    <property type="match status" value="1"/>
</dbReference>
<comment type="caution">
    <text evidence="4">The sequence shown here is derived from an EMBL/GenBank/DDBJ whole genome shotgun (WGS) entry which is preliminary data.</text>
</comment>
<reference evidence="4 5" key="1">
    <citation type="submission" date="2018-01" db="EMBL/GenBank/DDBJ databases">
        <title>The draft genome sequence of Halioglobus lutimaris HF004.</title>
        <authorList>
            <person name="Du Z.-J."/>
            <person name="Shi M.-J."/>
        </authorList>
    </citation>
    <scope>NUCLEOTIDE SEQUENCE [LARGE SCALE GENOMIC DNA]</scope>
    <source>
        <strain evidence="4 5">HF004</strain>
    </source>
</reference>